<comment type="caution">
    <text evidence="2">The sequence shown here is derived from an EMBL/GenBank/DDBJ whole genome shotgun (WGS) entry which is preliminary data.</text>
</comment>
<dbReference type="PANTHER" id="PTHR31435:SF9">
    <property type="entry name" value="PROTEIN NATD1"/>
    <property type="match status" value="1"/>
</dbReference>
<gene>
    <name evidence="2" type="ORF">ULVI_04150</name>
</gene>
<dbReference type="STRING" id="1763537.ULVI_04150"/>
<dbReference type="SUPFAM" id="SSF55729">
    <property type="entry name" value="Acyl-CoA N-acyltransferases (Nat)"/>
    <property type="match status" value="1"/>
</dbReference>
<dbReference type="InterPro" id="IPR016181">
    <property type="entry name" value="Acyl_CoA_acyltransferase"/>
</dbReference>
<evidence type="ECO:0000259" key="1">
    <source>
        <dbReference type="PROSITE" id="PS51729"/>
    </source>
</evidence>
<dbReference type="PANTHER" id="PTHR31435">
    <property type="entry name" value="PROTEIN NATD1"/>
    <property type="match status" value="1"/>
</dbReference>
<protein>
    <recommendedName>
        <fullName evidence="1">N-acetyltransferase domain-containing protein</fullName>
    </recommendedName>
</protein>
<proteinExistence type="predicted"/>
<accession>A0A167JFE8</accession>
<dbReference type="AlphaFoldDB" id="A0A167JFE8"/>
<feature type="domain" description="N-acetyltransferase" evidence="1">
    <location>
        <begin position="6"/>
        <end position="91"/>
    </location>
</feature>
<evidence type="ECO:0000313" key="2">
    <source>
        <dbReference type="EMBL" id="OAB80621.1"/>
    </source>
</evidence>
<sequence length="97" mass="10974">MVFKVEHNTDGKGFEIHVDGYTAFVDYKLFPGGIALTHTEVPKEISGQGVASALAKHALEYAQKNDLKVKPYCSFIKAYIDEHLEYQKISLFHNKED</sequence>
<evidence type="ECO:0000313" key="3">
    <source>
        <dbReference type="Proteomes" id="UP000077013"/>
    </source>
</evidence>
<dbReference type="Pfam" id="PF14542">
    <property type="entry name" value="Acetyltransf_CG"/>
    <property type="match status" value="1"/>
</dbReference>
<dbReference type="EMBL" id="LRXL01000026">
    <property type="protein sequence ID" value="OAB80621.1"/>
    <property type="molecule type" value="Genomic_DNA"/>
</dbReference>
<dbReference type="RefSeq" id="WP_068591372.1">
    <property type="nucleotide sequence ID" value="NZ_LRXL01000026.1"/>
</dbReference>
<name>A0A167JFE8_9FLAO</name>
<organism evidence="2 3">
    <name type="scientific">Cochleicola gelatinilyticus</name>
    <dbReference type="NCBI Taxonomy" id="1763537"/>
    <lineage>
        <taxon>Bacteria</taxon>
        <taxon>Pseudomonadati</taxon>
        <taxon>Bacteroidota</taxon>
        <taxon>Flavobacteriia</taxon>
        <taxon>Flavobacteriales</taxon>
        <taxon>Flavobacteriaceae</taxon>
        <taxon>Cochleicola</taxon>
    </lineage>
</organism>
<dbReference type="PROSITE" id="PS51729">
    <property type="entry name" value="GNAT_YJDJ"/>
    <property type="match status" value="1"/>
</dbReference>
<keyword evidence="3" id="KW-1185">Reference proteome</keyword>
<dbReference type="OrthoDB" id="1120671at2"/>
<reference evidence="2 3" key="1">
    <citation type="submission" date="2016-02" db="EMBL/GenBank/DDBJ databases">
        <title>Ulvibacter sp. LPB0005, isolated from Thais luteostoma.</title>
        <authorList>
            <person name="Shin S.-K."/>
            <person name="Yi H."/>
        </authorList>
    </citation>
    <scope>NUCLEOTIDE SEQUENCE [LARGE SCALE GENOMIC DNA]</scope>
    <source>
        <strain evidence="2 3">LPB0005</strain>
    </source>
</reference>
<dbReference type="InterPro" id="IPR031165">
    <property type="entry name" value="GNAT_YJDJ"/>
</dbReference>
<dbReference type="Proteomes" id="UP000077013">
    <property type="component" value="Unassembled WGS sequence"/>
</dbReference>
<dbReference type="InterPro" id="IPR045057">
    <property type="entry name" value="Gcn5-rel_NAT"/>
</dbReference>
<dbReference type="Gene3D" id="3.40.630.30">
    <property type="match status" value="1"/>
</dbReference>